<comment type="similarity">
    <text evidence="1">Belongs to the carbohydrate kinase pfkB family.</text>
</comment>
<dbReference type="GO" id="GO:0005829">
    <property type="term" value="C:cytosol"/>
    <property type="evidence" value="ECO:0007669"/>
    <property type="project" value="TreeGrafter"/>
</dbReference>
<evidence type="ECO:0000256" key="5">
    <source>
        <dbReference type="ARBA" id="ARBA00022777"/>
    </source>
</evidence>
<dbReference type="GO" id="GO:0044281">
    <property type="term" value="P:small molecule metabolic process"/>
    <property type="evidence" value="ECO:0007669"/>
    <property type="project" value="UniProtKB-ARBA"/>
</dbReference>
<comment type="catalytic activity">
    <reaction evidence="7">
        <text>D-tagatofuranose 6-phosphate + ATP = D-tagatofuranose 1,6-bisphosphate + ADP + H(+)</text>
        <dbReference type="Rhea" id="RHEA:12420"/>
        <dbReference type="ChEBI" id="CHEBI:15378"/>
        <dbReference type="ChEBI" id="CHEBI:30616"/>
        <dbReference type="ChEBI" id="CHEBI:58694"/>
        <dbReference type="ChEBI" id="CHEBI:58695"/>
        <dbReference type="ChEBI" id="CHEBI:456216"/>
        <dbReference type="EC" id="2.7.1.144"/>
    </reaction>
</comment>
<evidence type="ECO:0000259" key="8">
    <source>
        <dbReference type="Pfam" id="PF00294"/>
    </source>
</evidence>
<dbReference type="RefSeq" id="WP_010773004.1">
    <property type="nucleotide sequence ID" value="NZ_KB946335.1"/>
</dbReference>
<evidence type="ECO:0000313" key="10">
    <source>
        <dbReference type="Proteomes" id="UP000013840"/>
    </source>
</evidence>
<dbReference type="FunFam" id="3.40.1190.20:FF:000001">
    <property type="entry name" value="Phosphofructokinase"/>
    <property type="match status" value="1"/>
</dbReference>
<reference evidence="9 10" key="1">
    <citation type="submission" date="2013-02" db="EMBL/GenBank/DDBJ databases">
        <title>The Genome Sequence of Enterococcus caccae BAA-1240.</title>
        <authorList>
            <consortium name="The Broad Institute Genome Sequencing Platform"/>
            <consortium name="The Broad Institute Genome Sequencing Center for Infectious Disease"/>
            <person name="Earl A.M."/>
            <person name="Gilmore M.S."/>
            <person name="Lebreton F."/>
            <person name="Walker B."/>
            <person name="Young S.K."/>
            <person name="Zeng Q."/>
            <person name="Gargeya S."/>
            <person name="Fitzgerald M."/>
            <person name="Haas B."/>
            <person name="Abouelleil A."/>
            <person name="Alvarado L."/>
            <person name="Arachchi H.M."/>
            <person name="Berlin A.M."/>
            <person name="Chapman S.B."/>
            <person name="Dewar J."/>
            <person name="Goldberg J."/>
            <person name="Griggs A."/>
            <person name="Gujja S."/>
            <person name="Hansen M."/>
            <person name="Howarth C."/>
            <person name="Imamovic A."/>
            <person name="Larimer J."/>
            <person name="McCowan C."/>
            <person name="Murphy C."/>
            <person name="Neiman D."/>
            <person name="Pearson M."/>
            <person name="Priest M."/>
            <person name="Roberts A."/>
            <person name="Saif S."/>
            <person name="Shea T."/>
            <person name="Sisk P."/>
            <person name="Sykes S."/>
            <person name="Wortman J."/>
            <person name="Nusbaum C."/>
            <person name="Birren B."/>
        </authorList>
    </citation>
    <scope>NUCLEOTIDE SEQUENCE [LARGE SCALE GENOMIC DNA]</scope>
    <source>
        <strain evidence="9 10">ATCC BAA-1240</strain>
    </source>
</reference>
<accession>R3WP33</accession>
<evidence type="ECO:0000256" key="4">
    <source>
        <dbReference type="ARBA" id="ARBA00022741"/>
    </source>
</evidence>
<dbReference type="AlphaFoldDB" id="R3WP33"/>
<dbReference type="PANTHER" id="PTHR46566:SF5">
    <property type="entry name" value="1-PHOSPHOFRUCTOKINASE"/>
    <property type="match status" value="1"/>
</dbReference>
<gene>
    <name evidence="9" type="ORF">UC7_02925</name>
</gene>
<keyword evidence="4 7" id="KW-0547">Nucleotide-binding</keyword>
<evidence type="ECO:0000313" key="9">
    <source>
        <dbReference type="EMBL" id="EOL43595.1"/>
    </source>
</evidence>
<dbReference type="Pfam" id="PF00294">
    <property type="entry name" value="PfkB"/>
    <property type="match status" value="1"/>
</dbReference>
<organism evidence="9 10">
    <name type="scientific">Enterococcus caccae ATCC BAA-1240</name>
    <dbReference type="NCBI Taxonomy" id="1158612"/>
    <lineage>
        <taxon>Bacteria</taxon>
        <taxon>Bacillati</taxon>
        <taxon>Bacillota</taxon>
        <taxon>Bacilli</taxon>
        <taxon>Lactobacillales</taxon>
        <taxon>Enterococcaceae</taxon>
        <taxon>Enterococcus</taxon>
    </lineage>
</organism>
<evidence type="ECO:0000256" key="6">
    <source>
        <dbReference type="ARBA" id="ARBA00022840"/>
    </source>
</evidence>
<dbReference type="GO" id="GO:0016052">
    <property type="term" value="P:carbohydrate catabolic process"/>
    <property type="evidence" value="ECO:0007669"/>
    <property type="project" value="UniProtKB-ARBA"/>
</dbReference>
<keyword evidence="10" id="KW-1185">Reference proteome</keyword>
<keyword evidence="2 7" id="KW-0808">Transferase</keyword>
<name>R3WP33_9ENTE</name>
<dbReference type="eggNOG" id="COG1105">
    <property type="taxonomic scope" value="Bacteria"/>
</dbReference>
<dbReference type="STRING" id="317735.RU98_GL000099"/>
<dbReference type="CDD" id="cd01164">
    <property type="entry name" value="FruK_PfkB_like"/>
    <property type="match status" value="1"/>
</dbReference>
<dbReference type="PROSITE" id="PS00584">
    <property type="entry name" value="PFKB_KINASES_2"/>
    <property type="match status" value="1"/>
</dbReference>
<dbReference type="PATRIC" id="fig|1158612.3.peg.2891"/>
<keyword evidence="5 9" id="KW-0418">Kinase</keyword>
<dbReference type="Proteomes" id="UP000013840">
    <property type="component" value="Unassembled WGS sequence"/>
</dbReference>
<dbReference type="InterPro" id="IPR002173">
    <property type="entry name" value="Carboh/pur_kinase_PfkB_CS"/>
</dbReference>
<dbReference type="EC" id="2.7.1.144" evidence="7"/>
<evidence type="ECO:0000256" key="1">
    <source>
        <dbReference type="ARBA" id="ARBA00005380"/>
    </source>
</evidence>
<proteinExistence type="inferred from homology"/>
<feature type="domain" description="Carbohydrate kinase PfkB" evidence="8">
    <location>
        <begin position="7"/>
        <end position="296"/>
    </location>
</feature>
<dbReference type="PROSITE" id="PS00583">
    <property type="entry name" value="PFKB_KINASES_1"/>
    <property type="match status" value="1"/>
</dbReference>
<dbReference type="Gene3D" id="3.40.1190.20">
    <property type="match status" value="1"/>
</dbReference>
<comment type="caution">
    <text evidence="9">The sequence shown here is derived from an EMBL/GenBank/DDBJ whole genome shotgun (WGS) entry which is preliminary data.</text>
</comment>
<dbReference type="PANTHER" id="PTHR46566">
    <property type="entry name" value="1-PHOSPHOFRUCTOKINASE-RELATED"/>
    <property type="match status" value="1"/>
</dbReference>
<dbReference type="GO" id="GO:0008443">
    <property type="term" value="F:phosphofructokinase activity"/>
    <property type="evidence" value="ECO:0007669"/>
    <property type="project" value="TreeGrafter"/>
</dbReference>
<dbReference type="UniPathway" id="UPA00704">
    <property type="reaction ID" value="UER00715"/>
</dbReference>
<dbReference type="PIRSF" id="PIRSF000535">
    <property type="entry name" value="1PFK/6PFK/LacC"/>
    <property type="match status" value="1"/>
</dbReference>
<dbReference type="GO" id="GO:2001059">
    <property type="term" value="P:D-tagatose 6-phosphate catabolic process"/>
    <property type="evidence" value="ECO:0007669"/>
    <property type="project" value="UniProtKB-UniPathway"/>
</dbReference>
<dbReference type="InterPro" id="IPR011611">
    <property type="entry name" value="PfkB_dom"/>
</dbReference>
<keyword evidence="6 7" id="KW-0067">ATP-binding</keyword>
<dbReference type="OrthoDB" id="9801219at2"/>
<comment type="pathway">
    <text evidence="7">Carbohydrate metabolism; D-tagatose 6-phosphate degradation; D-glyceraldehyde 3-phosphate and glycerone phosphate from D-tagatose 6-phosphate: step 1/2.</text>
</comment>
<dbReference type="InterPro" id="IPR017583">
    <property type="entry name" value="Tagatose/fructose_Pkinase"/>
</dbReference>
<evidence type="ECO:0000256" key="3">
    <source>
        <dbReference type="ARBA" id="ARBA00022736"/>
    </source>
</evidence>
<dbReference type="GO" id="GO:0009024">
    <property type="term" value="F:tagatose-6-phosphate kinase activity"/>
    <property type="evidence" value="ECO:0007669"/>
    <property type="project" value="UniProtKB-EC"/>
</dbReference>
<comment type="similarity">
    <text evidence="7">Belongs to the carbohydrate kinase PfkB family. LacC subfamily.</text>
</comment>
<dbReference type="InterPro" id="IPR029056">
    <property type="entry name" value="Ribokinase-like"/>
</dbReference>
<evidence type="ECO:0000256" key="2">
    <source>
        <dbReference type="ARBA" id="ARBA00022679"/>
    </source>
</evidence>
<dbReference type="SUPFAM" id="SSF53613">
    <property type="entry name" value="Ribokinase-like"/>
    <property type="match status" value="1"/>
</dbReference>
<evidence type="ECO:0000256" key="7">
    <source>
        <dbReference type="PIRNR" id="PIRNR000535"/>
    </source>
</evidence>
<dbReference type="GO" id="GO:0005988">
    <property type="term" value="P:lactose metabolic process"/>
    <property type="evidence" value="ECO:0007669"/>
    <property type="project" value="UniProtKB-KW"/>
</dbReference>
<dbReference type="EMBL" id="AJAU01000022">
    <property type="protein sequence ID" value="EOL43595.1"/>
    <property type="molecule type" value="Genomic_DNA"/>
</dbReference>
<keyword evidence="3 7" id="KW-0423">Lactose metabolism</keyword>
<sequence>MILTVTMNPSVDMAYQMDTFQLDEVNRVTQVVKTAGGKGLNVTRVLQQLGVEVKATGIVGGHFGEFIKAELAKQTIDYQFYEINQESRNSIALLHDGLQTEILEAGPTILKNQQMEFLEVYKQLLKTATTVTLSGSLSKGLPSTFYSQLILLAQAVGCAVLLDTSGNSLKEAVHAKVKPMLIKPNETEIAELLGVAKVEKSVVSLKKQLQEPLFSEIPWVVVSMGASGAFAKFQDRFFEVTIPKIDVVNPVGSGDATLAGIAAMIDQAGTPEEVLKMGMTTGMLNAMETSTGQINPNLVQRYYEQVQVIEK</sequence>
<dbReference type="NCBIfam" id="TIGR03168">
    <property type="entry name" value="1-PFK"/>
    <property type="match status" value="1"/>
</dbReference>
<dbReference type="GO" id="GO:0005524">
    <property type="term" value="F:ATP binding"/>
    <property type="evidence" value="ECO:0007669"/>
    <property type="project" value="UniProtKB-KW"/>
</dbReference>
<protein>
    <recommendedName>
        <fullName evidence="7">Tagatose-6-phosphate kinase</fullName>
        <ecNumber evidence="7">2.7.1.144</ecNumber>
    </recommendedName>
</protein>